<dbReference type="InterPro" id="IPR023214">
    <property type="entry name" value="HAD_sf"/>
</dbReference>
<evidence type="ECO:0000313" key="1">
    <source>
        <dbReference type="EMBL" id="KRL63459.1"/>
    </source>
</evidence>
<organism evidence="1 2">
    <name type="scientific">Lactobacillus psittaci DSM 15354</name>
    <dbReference type="NCBI Taxonomy" id="1122152"/>
    <lineage>
        <taxon>Bacteria</taxon>
        <taxon>Bacillati</taxon>
        <taxon>Bacillota</taxon>
        <taxon>Bacilli</taxon>
        <taxon>Lactobacillales</taxon>
        <taxon>Lactobacillaceae</taxon>
        <taxon>Lactobacillus</taxon>
    </lineage>
</organism>
<dbReference type="InterPro" id="IPR006439">
    <property type="entry name" value="HAD-SF_hydro_IA"/>
</dbReference>
<dbReference type="NCBIfam" id="TIGR01509">
    <property type="entry name" value="HAD-SF-IA-v3"/>
    <property type="match status" value="1"/>
</dbReference>
<name>A0A0R1SBE8_9LACO</name>
<dbReference type="Gene3D" id="1.10.150.240">
    <property type="entry name" value="Putative phosphatase, domain 2"/>
    <property type="match status" value="1"/>
</dbReference>
<dbReference type="SUPFAM" id="SSF56784">
    <property type="entry name" value="HAD-like"/>
    <property type="match status" value="1"/>
</dbReference>
<dbReference type="CDD" id="cd07505">
    <property type="entry name" value="HAD_BPGM-like"/>
    <property type="match status" value="1"/>
</dbReference>
<dbReference type="GO" id="GO:0016787">
    <property type="term" value="F:hydrolase activity"/>
    <property type="evidence" value="ECO:0007669"/>
    <property type="project" value="UniProtKB-KW"/>
</dbReference>
<evidence type="ECO:0000313" key="2">
    <source>
        <dbReference type="Proteomes" id="UP000051931"/>
    </source>
</evidence>
<proteinExistence type="predicted"/>
<keyword evidence="2" id="KW-1185">Reference proteome</keyword>
<dbReference type="PANTHER" id="PTHR18901">
    <property type="entry name" value="2-DEOXYGLUCOSE-6-PHOSPHATE PHOSPHATASE 2"/>
    <property type="match status" value="1"/>
</dbReference>
<reference evidence="1 2" key="1">
    <citation type="journal article" date="2015" name="Genome Announc.">
        <title>Expanding the biotechnology potential of lactobacilli through comparative genomics of 213 strains and associated genera.</title>
        <authorList>
            <person name="Sun Z."/>
            <person name="Harris H.M."/>
            <person name="McCann A."/>
            <person name="Guo C."/>
            <person name="Argimon S."/>
            <person name="Zhang W."/>
            <person name="Yang X."/>
            <person name="Jeffery I.B."/>
            <person name="Cooney J.C."/>
            <person name="Kagawa T.F."/>
            <person name="Liu W."/>
            <person name="Song Y."/>
            <person name="Salvetti E."/>
            <person name="Wrobel A."/>
            <person name="Rasinkangas P."/>
            <person name="Parkhill J."/>
            <person name="Rea M.C."/>
            <person name="O'Sullivan O."/>
            <person name="Ritari J."/>
            <person name="Douillard F.P."/>
            <person name="Paul Ross R."/>
            <person name="Yang R."/>
            <person name="Briner A.E."/>
            <person name="Felis G.E."/>
            <person name="de Vos W.M."/>
            <person name="Barrangou R."/>
            <person name="Klaenhammer T.R."/>
            <person name="Caufield P.W."/>
            <person name="Cui Y."/>
            <person name="Zhang H."/>
            <person name="O'Toole P.W."/>
        </authorList>
    </citation>
    <scope>NUCLEOTIDE SEQUENCE [LARGE SCALE GENOMIC DNA]</scope>
    <source>
        <strain evidence="1 2">DSM 15354</strain>
    </source>
</reference>
<comment type="caution">
    <text evidence="1">The sequence shown here is derived from an EMBL/GenBank/DDBJ whole genome shotgun (WGS) entry which is preliminary data.</text>
</comment>
<dbReference type="RefSeq" id="WP_027825441.1">
    <property type="nucleotide sequence ID" value="NZ_AZFB01000003.1"/>
</dbReference>
<dbReference type="SFLD" id="SFLDS00003">
    <property type="entry name" value="Haloacid_Dehalogenase"/>
    <property type="match status" value="1"/>
</dbReference>
<dbReference type="Pfam" id="PF13419">
    <property type="entry name" value="HAD_2"/>
    <property type="match status" value="1"/>
</dbReference>
<accession>A0A0R1SBE8</accession>
<dbReference type="PANTHER" id="PTHR18901:SF38">
    <property type="entry name" value="PSEUDOURIDINE-5'-PHOSPHATASE"/>
    <property type="match status" value="1"/>
</dbReference>
<dbReference type="SFLD" id="SFLDG01129">
    <property type="entry name" value="C1.5:_HAD__Beta-PGM__Phosphata"/>
    <property type="match status" value="1"/>
</dbReference>
<keyword evidence="1" id="KW-0378">Hydrolase</keyword>
<dbReference type="eggNOG" id="COG0637">
    <property type="taxonomic scope" value="Bacteria"/>
</dbReference>
<dbReference type="InterPro" id="IPR023198">
    <property type="entry name" value="PGP-like_dom2"/>
</dbReference>
<protein>
    <submittedName>
        <fullName evidence="1">Hydrolase</fullName>
    </submittedName>
</protein>
<dbReference type="OrthoDB" id="9797743at2"/>
<dbReference type="PRINTS" id="PR00413">
    <property type="entry name" value="HADHALOGNASE"/>
</dbReference>
<gene>
    <name evidence="1" type="ORF">FC23_GL000700</name>
</gene>
<sequence length="226" mass="25437">MKVSGIKGDIKGVIFDLDGLLVNSEKLYWKANIQAAKEYNLNIPEDSYLKLTGATAADMQAFYHKYFASEHMRDQFIQRTDDLVWQWTDEGKLKLQVGVQAALDKFKALNLNMVIASSNYRNVIEHAIWQTGIRNYFDFYLSYDDVKENKLAPKPAGDIYELAAQKLGLGKNEVIIFEDSSTGIAASKAAGIQGIMIPDLLPPKMIDRENASLICTNFNDFLKKIA</sequence>
<dbReference type="PATRIC" id="fig|1122152.4.peg.713"/>
<dbReference type="STRING" id="1122152.GCA_000425905_00136"/>
<dbReference type="Proteomes" id="UP000051931">
    <property type="component" value="Unassembled WGS sequence"/>
</dbReference>
<dbReference type="EMBL" id="AZFB01000003">
    <property type="protein sequence ID" value="KRL63459.1"/>
    <property type="molecule type" value="Genomic_DNA"/>
</dbReference>
<dbReference type="Gene3D" id="3.40.50.1000">
    <property type="entry name" value="HAD superfamily/HAD-like"/>
    <property type="match status" value="1"/>
</dbReference>
<dbReference type="InterPro" id="IPR036412">
    <property type="entry name" value="HAD-like_sf"/>
</dbReference>
<dbReference type="AlphaFoldDB" id="A0A0R1SBE8"/>
<dbReference type="InterPro" id="IPR041492">
    <property type="entry name" value="HAD_2"/>
</dbReference>